<accession>A0A7W9GPG1</accession>
<feature type="region of interest" description="Disordered" evidence="1">
    <location>
        <begin position="144"/>
        <end position="170"/>
    </location>
</feature>
<dbReference type="AlphaFoldDB" id="A0A7W9GPG1"/>
<dbReference type="EMBL" id="JACHMM010000001">
    <property type="protein sequence ID" value="MBB5787654.1"/>
    <property type="molecule type" value="Genomic_DNA"/>
</dbReference>
<dbReference type="Proteomes" id="UP000542813">
    <property type="component" value="Unassembled WGS sequence"/>
</dbReference>
<protein>
    <submittedName>
        <fullName evidence="2">Uncharacterized protein</fullName>
    </submittedName>
</protein>
<keyword evidence="3" id="KW-1185">Reference proteome</keyword>
<evidence type="ECO:0000256" key="1">
    <source>
        <dbReference type="SAM" id="MobiDB-lite"/>
    </source>
</evidence>
<gene>
    <name evidence="2" type="ORF">HD601_002229</name>
</gene>
<proteinExistence type="predicted"/>
<name>A0A7W9GPG1_9ACTN</name>
<organism evidence="2 3">
    <name type="scientific">Jiangella mangrovi</name>
    <dbReference type="NCBI Taxonomy" id="1524084"/>
    <lineage>
        <taxon>Bacteria</taxon>
        <taxon>Bacillati</taxon>
        <taxon>Actinomycetota</taxon>
        <taxon>Actinomycetes</taxon>
        <taxon>Jiangellales</taxon>
        <taxon>Jiangellaceae</taxon>
        <taxon>Jiangella</taxon>
    </lineage>
</organism>
<evidence type="ECO:0000313" key="3">
    <source>
        <dbReference type="Proteomes" id="UP000542813"/>
    </source>
</evidence>
<dbReference type="RefSeq" id="WP_184821862.1">
    <property type="nucleotide sequence ID" value="NZ_JACHMM010000001.1"/>
</dbReference>
<comment type="caution">
    <text evidence="2">The sequence shown here is derived from an EMBL/GenBank/DDBJ whole genome shotgun (WGS) entry which is preliminary data.</text>
</comment>
<sequence>MTPRSTNFRSWFAWFSDTSQEPGSYIEACERVSEWLAEDNQAFIEFRDELATHIRDSSLPPRRNDTQWGTDEWLRDIWFDAFGPEPAPGDPYPVPADHWGRVRFTDYMLHAVDEDDEGSSDGAAAWLAQRNLTAQGVYAAFSREMTRRPEPEGYAEHLRRATEAGLREDG</sequence>
<reference evidence="2 3" key="1">
    <citation type="submission" date="2020-08" db="EMBL/GenBank/DDBJ databases">
        <title>Sequencing the genomes of 1000 actinobacteria strains.</title>
        <authorList>
            <person name="Klenk H.-P."/>
        </authorList>
    </citation>
    <scope>NUCLEOTIDE SEQUENCE [LARGE SCALE GENOMIC DNA]</scope>
    <source>
        <strain evidence="2 3">DSM 102122</strain>
    </source>
</reference>
<evidence type="ECO:0000313" key="2">
    <source>
        <dbReference type="EMBL" id="MBB5787654.1"/>
    </source>
</evidence>